<dbReference type="GO" id="GO:0016125">
    <property type="term" value="P:sterol metabolic process"/>
    <property type="evidence" value="ECO:0007669"/>
    <property type="project" value="UniProtKB-UniRule"/>
</dbReference>
<evidence type="ECO:0000313" key="11">
    <source>
        <dbReference type="EMBL" id="KAF9483046.1"/>
    </source>
</evidence>
<dbReference type="Pfam" id="PF04161">
    <property type="entry name" value="Arv1"/>
    <property type="match status" value="1"/>
</dbReference>
<accession>A0A9P5ZBS7</accession>
<dbReference type="PANTHER" id="PTHR14467">
    <property type="entry name" value="ARV1"/>
    <property type="match status" value="1"/>
</dbReference>
<reference evidence="11" key="1">
    <citation type="submission" date="2020-11" db="EMBL/GenBank/DDBJ databases">
        <authorList>
            <consortium name="DOE Joint Genome Institute"/>
            <person name="Ahrendt S."/>
            <person name="Riley R."/>
            <person name="Andreopoulos W."/>
            <person name="Labutti K."/>
            <person name="Pangilinan J."/>
            <person name="Ruiz-Duenas F.J."/>
            <person name="Barrasa J.M."/>
            <person name="Sanchez-Garcia M."/>
            <person name="Camarero S."/>
            <person name="Miyauchi S."/>
            <person name="Serrano A."/>
            <person name="Linde D."/>
            <person name="Babiker R."/>
            <person name="Drula E."/>
            <person name="Ayuso-Fernandez I."/>
            <person name="Pacheco R."/>
            <person name="Padilla G."/>
            <person name="Ferreira P."/>
            <person name="Barriuso J."/>
            <person name="Kellner H."/>
            <person name="Castanera R."/>
            <person name="Alfaro M."/>
            <person name="Ramirez L."/>
            <person name="Pisabarro A.G."/>
            <person name="Kuo A."/>
            <person name="Tritt A."/>
            <person name="Lipzen A."/>
            <person name="He G."/>
            <person name="Yan M."/>
            <person name="Ng V."/>
            <person name="Cullen D."/>
            <person name="Martin F."/>
            <person name="Rosso M.-N."/>
            <person name="Henrissat B."/>
            <person name="Hibbett D."/>
            <person name="Martinez A.T."/>
            <person name="Grigoriev I.V."/>
        </authorList>
    </citation>
    <scope>NUCLEOTIDE SEQUENCE</scope>
    <source>
        <strain evidence="11">CIRM-BRFM 674</strain>
    </source>
</reference>
<evidence type="ECO:0000256" key="6">
    <source>
        <dbReference type="ARBA" id="ARBA00022989"/>
    </source>
</evidence>
<keyword evidence="4 10" id="KW-0812">Transmembrane</keyword>
<evidence type="ECO:0000256" key="2">
    <source>
        <dbReference type="ARBA" id="ARBA00009187"/>
    </source>
</evidence>
<evidence type="ECO:0000256" key="8">
    <source>
        <dbReference type="ARBA" id="ARBA00023098"/>
    </source>
</evidence>
<keyword evidence="6 10" id="KW-1133">Transmembrane helix</keyword>
<feature type="transmembrane region" description="Helical" evidence="10">
    <location>
        <begin position="191"/>
        <end position="218"/>
    </location>
</feature>
<dbReference type="GO" id="GO:0032541">
    <property type="term" value="C:cortical endoplasmic reticulum"/>
    <property type="evidence" value="ECO:0007669"/>
    <property type="project" value="TreeGrafter"/>
</dbReference>
<comment type="function">
    <text evidence="10">Regulates also the sphingolipid metabolism.</text>
</comment>
<feature type="transmembrane region" description="Helical" evidence="10">
    <location>
        <begin position="287"/>
        <end position="309"/>
    </location>
</feature>
<organism evidence="11 12">
    <name type="scientific">Pholiota conissans</name>
    <dbReference type="NCBI Taxonomy" id="109636"/>
    <lineage>
        <taxon>Eukaryota</taxon>
        <taxon>Fungi</taxon>
        <taxon>Dikarya</taxon>
        <taxon>Basidiomycota</taxon>
        <taxon>Agaricomycotina</taxon>
        <taxon>Agaricomycetes</taxon>
        <taxon>Agaricomycetidae</taxon>
        <taxon>Agaricales</taxon>
        <taxon>Agaricineae</taxon>
        <taxon>Strophariaceae</taxon>
        <taxon>Pholiota</taxon>
    </lineage>
</organism>
<comment type="subcellular location">
    <subcellularLocation>
        <location evidence="1 10">Endoplasmic reticulum membrane</location>
        <topology evidence="1 10">Multi-pass membrane protein</topology>
    </subcellularLocation>
    <subcellularLocation>
        <location evidence="10">Golgi apparatus membrane</location>
        <topology evidence="10">Multi-pass membrane protein</topology>
    </subcellularLocation>
</comment>
<gene>
    <name evidence="11" type="ORF">BDN70DRAFT_929546</name>
</gene>
<feature type="transmembrane region" description="Helical" evidence="10">
    <location>
        <begin position="141"/>
        <end position="170"/>
    </location>
</feature>
<keyword evidence="9 10" id="KW-0472">Membrane</keyword>
<evidence type="ECO:0000256" key="3">
    <source>
        <dbReference type="ARBA" id="ARBA00022448"/>
    </source>
</evidence>
<evidence type="ECO:0000313" key="12">
    <source>
        <dbReference type="Proteomes" id="UP000807469"/>
    </source>
</evidence>
<dbReference type="InterPro" id="IPR007290">
    <property type="entry name" value="Arv1"/>
</dbReference>
<dbReference type="GO" id="GO:0006665">
    <property type="term" value="P:sphingolipid metabolic process"/>
    <property type="evidence" value="ECO:0007669"/>
    <property type="project" value="UniProtKB-UniRule"/>
</dbReference>
<evidence type="ECO:0000256" key="10">
    <source>
        <dbReference type="RuleBase" id="RU368065"/>
    </source>
</evidence>
<keyword evidence="7 10" id="KW-0445">Lipid transport</keyword>
<dbReference type="GO" id="GO:0000139">
    <property type="term" value="C:Golgi membrane"/>
    <property type="evidence" value="ECO:0007669"/>
    <property type="project" value="UniProtKB-SubCell"/>
</dbReference>
<dbReference type="AlphaFoldDB" id="A0A9P5ZBS7"/>
<evidence type="ECO:0000256" key="7">
    <source>
        <dbReference type="ARBA" id="ARBA00023055"/>
    </source>
</evidence>
<dbReference type="EMBL" id="MU155158">
    <property type="protein sequence ID" value="KAF9483046.1"/>
    <property type="molecule type" value="Genomic_DNA"/>
</dbReference>
<comment type="similarity">
    <text evidence="2 10">Belongs to the ARV1 family.</text>
</comment>
<keyword evidence="5 10" id="KW-0256">Endoplasmic reticulum</keyword>
<evidence type="ECO:0000256" key="5">
    <source>
        <dbReference type="ARBA" id="ARBA00022824"/>
    </source>
</evidence>
<dbReference type="OrthoDB" id="2192830at2759"/>
<keyword evidence="12" id="KW-1185">Reference proteome</keyword>
<keyword evidence="10" id="KW-0333">Golgi apparatus</keyword>
<dbReference type="GO" id="GO:0005789">
    <property type="term" value="C:endoplasmic reticulum membrane"/>
    <property type="evidence" value="ECO:0007669"/>
    <property type="project" value="UniProtKB-SubCell"/>
</dbReference>
<sequence>MPICTSCTHITPYLYTVYESEYNLRLEQCPNCREFVDPYVEHDTLTILLDLILLKLGVYRHLLYNRGAEPRRLQGKGKATSTNERKVAGNRITPKELDRWMLLIQLGAALIFTDACIRSNYLNSERNSQPTRWTKQTVLGFLRILFGTAAETLAFHGGVTFACYLAMRLMTVFQSWFPPKSKSTSNIRQEFRLSMISFSLFYASITKLFLLFLLTIWLPTSTQSHEYTHRPLPDWANFLSNNSSFVMEAFKILDDEGDREWIVRNVLGGMSAGFGLRVILDLHPFFTTLIILAGWAAKTAVAALLSGWVGGNEGNQDAWLAYSIP</sequence>
<evidence type="ECO:0000256" key="4">
    <source>
        <dbReference type="ARBA" id="ARBA00022692"/>
    </source>
</evidence>
<dbReference type="PANTHER" id="PTHR14467:SF0">
    <property type="entry name" value="PROTEIN ARV1"/>
    <property type="match status" value="1"/>
</dbReference>
<proteinExistence type="inferred from homology"/>
<keyword evidence="8 10" id="KW-0443">Lipid metabolism</keyword>
<protein>
    <recommendedName>
        <fullName evidence="10">Protein ARV</fullName>
    </recommendedName>
</protein>
<evidence type="ECO:0000256" key="1">
    <source>
        <dbReference type="ARBA" id="ARBA00004477"/>
    </source>
</evidence>
<keyword evidence="10" id="KW-0746">Sphingolipid metabolism</keyword>
<evidence type="ECO:0000256" key="9">
    <source>
        <dbReference type="ARBA" id="ARBA00023136"/>
    </source>
</evidence>
<keyword evidence="3 10" id="KW-0813">Transport</keyword>
<dbReference type="GO" id="GO:0097036">
    <property type="term" value="P:regulation of plasma membrane sterol distribution"/>
    <property type="evidence" value="ECO:0007669"/>
    <property type="project" value="UniProtKB-UniRule"/>
</dbReference>
<name>A0A9P5ZBS7_9AGAR</name>
<dbReference type="Proteomes" id="UP000807469">
    <property type="component" value="Unassembled WGS sequence"/>
</dbReference>
<comment type="function">
    <text evidence="10">Mediator of sterol homeostasis involved in sterol uptake, trafficking and distribution into membranes.</text>
</comment>
<comment type="caution">
    <text evidence="11">The sequence shown here is derived from an EMBL/GenBank/DDBJ whole genome shotgun (WGS) entry which is preliminary data.</text>
</comment>
<dbReference type="GO" id="GO:0032366">
    <property type="term" value="P:intracellular sterol transport"/>
    <property type="evidence" value="ECO:0007669"/>
    <property type="project" value="UniProtKB-UniRule"/>
</dbReference>